<name>A0A0P1FAN2_9RHOB</name>
<sequence length="285" mass="31826">MLDNTPVVLTEDFTFSAGEAELSARLYMPASAPDVAVVVHAATGVPRDYYLHFARWLVKEQGMACLTYDYRDFGHSVRGRLRDSQATMADWALIDMPAARAEMRRRFPAAQQWSIGHSVGGMLGPIQPDIEQIDRMICVCSGLVTVSDHPWPYRALATMFWFAHPPLLVKALGYLPGKALGFGSDLPARVYWQWRKWCTAALSYVPDIGKSLPDARWAASETPVDLFTMDDDQVVPPNAVWRLADLYGPKARRHQLSPKDFGLAEVGHIGAFARRNAAIWPRLIA</sequence>
<protein>
    <submittedName>
        <fullName evidence="1">Alpha/beta hydrolase family protein</fullName>
    </submittedName>
</protein>
<evidence type="ECO:0000313" key="2">
    <source>
        <dbReference type="Proteomes" id="UP000050783"/>
    </source>
</evidence>
<dbReference type="InterPro" id="IPR017208">
    <property type="entry name" value="UCP037442_abhydr"/>
</dbReference>
<dbReference type="OrthoDB" id="9785076at2"/>
<accession>A0A0P1FAN2</accession>
<dbReference type="GO" id="GO:0016787">
    <property type="term" value="F:hydrolase activity"/>
    <property type="evidence" value="ECO:0007669"/>
    <property type="project" value="UniProtKB-KW"/>
</dbReference>
<proteinExistence type="predicted"/>
<dbReference type="RefSeq" id="WP_058279802.1">
    <property type="nucleotide sequence ID" value="NZ_CYPU01000074.1"/>
</dbReference>
<dbReference type="Gene3D" id="3.40.50.1820">
    <property type="entry name" value="alpha/beta hydrolase"/>
    <property type="match status" value="1"/>
</dbReference>
<organism evidence="1 2">
    <name type="scientific">Ruegeria atlantica</name>
    <dbReference type="NCBI Taxonomy" id="81569"/>
    <lineage>
        <taxon>Bacteria</taxon>
        <taxon>Pseudomonadati</taxon>
        <taxon>Pseudomonadota</taxon>
        <taxon>Alphaproteobacteria</taxon>
        <taxon>Rhodobacterales</taxon>
        <taxon>Roseobacteraceae</taxon>
        <taxon>Ruegeria</taxon>
    </lineage>
</organism>
<keyword evidence="1" id="KW-0378">Hydrolase</keyword>
<dbReference type="AlphaFoldDB" id="A0A0P1FAN2"/>
<dbReference type="Proteomes" id="UP000050783">
    <property type="component" value="Unassembled WGS sequence"/>
</dbReference>
<reference evidence="1 2" key="1">
    <citation type="submission" date="2015-09" db="EMBL/GenBank/DDBJ databases">
        <authorList>
            <consortium name="Swine Surveillance"/>
        </authorList>
    </citation>
    <scope>NUCLEOTIDE SEQUENCE [LARGE SCALE GENOMIC DNA]</scope>
    <source>
        <strain evidence="1 2">CECT 4292</strain>
    </source>
</reference>
<dbReference type="InterPro" id="IPR029058">
    <property type="entry name" value="AB_hydrolase_fold"/>
</dbReference>
<evidence type="ECO:0000313" key="1">
    <source>
        <dbReference type="EMBL" id="CUH50522.1"/>
    </source>
</evidence>
<dbReference type="PIRSF" id="PIRSF037442">
    <property type="entry name" value="UCP037442_abhydr"/>
    <property type="match status" value="1"/>
</dbReference>
<dbReference type="EMBL" id="CYPU01000074">
    <property type="protein sequence ID" value="CUH50522.1"/>
    <property type="molecule type" value="Genomic_DNA"/>
</dbReference>
<gene>
    <name evidence="1" type="ORF">RUA4292_04731</name>
</gene>
<dbReference type="STRING" id="81569.RUM4293_01326"/>
<dbReference type="SUPFAM" id="SSF53474">
    <property type="entry name" value="alpha/beta-Hydrolases"/>
    <property type="match status" value="1"/>
</dbReference>
<dbReference type="GeneID" id="55495848"/>